<sequence>MHAGPGVCGKSVSPNSARFRPPPPSRDQRKTYCARICHAASHNGAHHREFHHARSYLPSRSKYFHHIGPNRKYHRLG</sequence>
<keyword evidence="3" id="KW-1185">Reference proteome</keyword>
<reference evidence="2 3" key="1">
    <citation type="journal article" date="2010" name="Nature">
        <title>The Ectocarpus genome and the independent evolution of multicellularity in brown algae.</title>
        <authorList>
            <person name="Cock J.M."/>
            <person name="Sterck L."/>
            <person name="Rouze P."/>
            <person name="Scornet D."/>
            <person name="Allen A.E."/>
            <person name="Amoutzias G."/>
            <person name="Anthouard V."/>
            <person name="Artiguenave F."/>
            <person name="Aury J.M."/>
            <person name="Badger J.H."/>
            <person name="Beszteri B."/>
            <person name="Billiau K."/>
            <person name="Bonnet E."/>
            <person name="Bothwell J.H."/>
            <person name="Bowler C."/>
            <person name="Boyen C."/>
            <person name="Brownlee C."/>
            <person name="Carrano C.J."/>
            <person name="Charrier B."/>
            <person name="Cho G.Y."/>
            <person name="Coelho S.M."/>
            <person name="Collen J."/>
            <person name="Corre E."/>
            <person name="Da Silva C."/>
            <person name="Delage L."/>
            <person name="Delaroque N."/>
            <person name="Dittami S.M."/>
            <person name="Doulbeau S."/>
            <person name="Elias M."/>
            <person name="Farnham G."/>
            <person name="Gachon C.M."/>
            <person name="Gschloessl B."/>
            <person name="Heesch S."/>
            <person name="Jabbari K."/>
            <person name="Jubin C."/>
            <person name="Kawai H."/>
            <person name="Kimura K."/>
            <person name="Kloareg B."/>
            <person name="Kupper F.C."/>
            <person name="Lang D."/>
            <person name="Le Bail A."/>
            <person name="Leblanc C."/>
            <person name="Lerouge P."/>
            <person name="Lohr M."/>
            <person name="Lopez P.J."/>
            <person name="Martens C."/>
            <person name="Maumus F."/>
            <person name="Michel G."/>
            <person name="Miranda-Saavedra D."/>
            <person name="Morales J."/>
            <person name="Moreau H."/>
            <person name="Motomura T."/>
            <person name="Nagasato C."/>
            <person name="Napoli C.A."/>
            <person name="Nelson D.R."/>
            <person name="Nyvall-Collen P."/>
            <person name="Peters A.F."/>
            <person name="Pommier C."/>
            <person name="Potin P."/>
            <person name="Poulain J."/>
            <person name="Quesneville H."/>
            <person name="Read B."/>
            <person name="Rensing S.A."/>
            <person name="Ritter A."/>
            <person name="Rousvoal S."/>
            <person name="Samanta M."/>
            <person name="Samson G."/>
            <person name="Schroeder D.C."/>
            <person name="Segurens B."/>
            <person name="Strittmatter M."/>
            <person name="Tonon T."/>
            <person name="Tregear J.W."/>
            <person name="Valentin K."/>
            <person name="von Dassow P."/>
            <person name="Yamagishi T."/>
            <person name="Van de Peer Y."/>
            <person name="Wincker P."/>
        </authorList>
    </citation>
    <scope>NUCLEOTIDE SEQUENCE [LARGE SCALE GENOMIC DNA]</scope>
    <source>
        <strain evidence="3">Ec32 / CCAP1310/4</strain>
    </source>
</reference>
<protein>
    <submittedName>
        <fullName evidence="2">Uncharacterized protein</fullName>
    </submittedName>
</protein>
<gene>
    <name evidence="2" type="ORF">Esi_0324_0023</name>
</gene>
<dbReference type="InParanoid" id="D7FXC6"/>
<accession>D7FXC6</accession>
<evidence type="ECO:0000313" key="2">
    <source>
        <dbReference type="EMBL" id="CBJ32263.1"/>
    </source>
</evidence>
<evidence type="ECO:0000256" key="1">
    <source>
        <dbReference type="SAM" id="MobiDB-lite"/>
    </source>
</evidence>
<feature type="region of interest" description="Disordered" evidence="1">
    <location>
        <begin position="1"/>
        <end position="29"/>
    </location>
</feature>
<dbReference type="AlphaFoldDB" id="D7FXC6"/>
<proteinExistence type="predicted"/>
<dbReference type="EMBL" id="FN649760">
    <property type="protein sequence ID" value="CBJ32263.1"/>
    <property type="molecule type" value="Genomic_DNA"/>
</dbReference>
<evidence type="ECO:0000313" key="3">
    <source>
        <dbReference type="Proteomes" id="UP000002630"/>
    </source>
</evidence>
<name>D7FXC6_ECTSI</name>
<organism evidence="2 3">
    <name type="scientific">Ectocarpus siliculosus</name>
    <name type="common">Brown alga</name>
    <name type="synonym">Conferva siliculosa</name>
    <dbReference type="NCBI Taxonomy" id="2880"/>
    <lineage>
        <taxon>Eukaryota</taxon>
        <taxon>Sar</taxon>
        <taxon>Stramenopiles</taxon>
        <taxon>Ochrophyta</taxon>
        <taxon>PX clade</taxon>
        <taxon>Phaeophyceae</taxon>
        <taxon>Ectocarpales</taxon>
        <taxon>Ectocarpaceae</taxon>
        <taxon>Ectocarpus</taxon>
    </lineage>
</organism>
<dbReference type="Proteomes" id="UP000002630">
    <property type="component" value="Unassembled WGS sequence"/>
</dbReference>